<feature type="signal peptide" evidence="3">
    <location>
        <begin position="1"/>
        <end position="23"/>
    </location>
</feature>
<feature type="chain" id="PRO_5047004815" evidence="3">
    <location>
        <begin position="24"/>
        <end position="248"/>
    </location>
</feature>
<dbReference type="InterPro" id="IPR009003">
    <property type="entry name" value="Peptidase_S1_PA"/>
</dbReference>
<organism evidence="5 6">
    <name type="scientific">Amycolatopsis ultiminotia</name>
    <dbReference type="NCBI Taxonomy" id="543629"/>
    <lineage>
        <taxon>Bacteria</taxon>
        <taxon>Bacillati</taxon>
        <taxon>Actinomycetota</taxon>
        <taxon>Actinomycetes</taxon>
        <taxon>Pseudonocardiales</taxon>
        <taxon>Pseudonocardiaceae</taxon>
        <taxon>Amycolatopsis</taxon>
    </lineage>
</organism>
<keyword evidence="6" id="KW-1185">Reference proteome</keyword>
<comment type="similarity">
    <text evidence="1">Belongs to the peptidase S1 family.</text>
</comment>
<dbReference type="RefSeq" id="WP_344857584.1">
    <property type="nucleotide sequence ID" value="NZ_BAAAZN010000003.1"/>
</dbReference>
<comment type="caution">
    <text evidence="5">The sequence shown here is derived from an EMBL/GenBank/DDBJ whole genome shotgun (WGS) entry which is preliminary data.</text>
</comment>
<evidence type="ECO:0000313" key="5">
    <source>
        <dbReference type="EMBL" id="GAA3535426.1"/>
    </source>
</evidence>
<evidence type="ECO:0000259" key="4">
    <source>
        <dbReference type="PROSITE" id="PS50240"/>
    </source>
</evidence>
<dbReference type="SMART" id="SM00020">
    <property type="entry name" value="Tryp_SPc"/>
    <property type="match status" value="1"/>
</dbReference>
<dbReference type="PROSITE" id="PS50240">
    <property type="entry name" value="TRYPSIN_DOM"/>
    <property type="match status" value="1"/>
</dbReference>
<dbReference type="PANTHER" id="PTHR24276:SF98">
    <property type="entry name" value="FI18310P1-RELATED"/>
    <property type="match status" value="1"/>
</dbReference>
<dbReference type="PRINTS" id="PR00722">
    <property type="entry name" value="CHYMOTRYPSIN"/>
</dbReference>
<reference evidence="6" key="1">
    <citation type="journal article" date="2019" name="Int. J. Syst. Evol. Microbiol.">
        <title>The Global Catalogue of Microorganisms (GCM) 10K type strain sequencing project: providing services to taxonomists for standard genome sequencing and annotation.</title>
        <authorList>
            <consortium name="The Broad Institute Genomics Platform"/>
            <consortium name="The Broad Institute Genome Sequencing Center for Infectious Disease"/>
            <person name="Wu L."/>
            <person name="Ma J."/>
        </authorList>
    </citation>
    <scope>NUCLEOTIDE SEQUENCE [LARGE SCALE GENOMIC DNA]</scope>
    <source>
        <strain evidence="6">JCM 16898</strain>
    </source>
</reference>
<evidence type="ECO:0000256" key="3">
    <source>
        <dbReference type="SAM" id="SignalP"/>
    </source>
</evidence>
<sequence length="248" mass="25435">MRVRAAVSAAVLLPILTAGPALAVADGSDVSPGQFGFTAKLSMTGIPSPNGSSYPSYCSGSLVAPQWILTTGHCFHDANRNRVAGPVPYPTTVTLGLVDETKEKATTRKATQVLQAEPNDVALVQLDSPVTDVTPLTVNRLVPGVGQRLTLAGWGSLTAKDSAPSTKLQQGTVQVSTVGATTIGVRGVSPATTTSACTYDSGAPYFVPSGSGGQLISVETNGPDCPHTSVETTSRVDVLAEWIASNAK</sequence>
<dbReference type="InterPro" id="IPR050430">
    <property type="entry name" value="Peptidase_S1"/>
</dbReference>
<evidence type="ECO:0000313" key="6">
    <source>
        <dbReference type="Proteomes" id="UP001500689"/>
    </source>
</evidence>
<dbReference type="InterPro" id="IPR001314">
    <property type="entry name" value="Peptidase_S1A"/>
</dbReference>
<proteinExistence type="inferred from homology"/>
<evidence type="ECO:0000256" key="2">
    <source>
        <dbReference type="ARBA" id="ARBA00023157"/>
    </source>
</evidence>
<gene>
    <name evidence="5" type="ORF">GCM10022222_18790</name>
</gene>
<protein>
    <submittedName>
        <fullName evidence="5">Trypsin-like serine protease</fullName>
    </submittedName>
</protein>
<keyword evidence="2" id="KW-1015">Disulfide bond</keyword>
<dbReference type="Gene3D" id="2.40.10.10">
    <property type="entry name" value="Trypsin-like serine proteases"/>
    <property type="match status" value="1"/>
</dbReference>
<dbReference type="PANTHER" id="PTHR24276">
    <property type="entry name" value="POLYSERASE-RELATED"/>
    <property type="match status" value="1"/>
</dbReference>
<accession>A0ABP6VK31</accession>
<dbReference type="InterPro" id="IPR001254">
    <property type="entry name" value="Trypsin_dom"/>
</dbReference>
<name>A0ABP6VK31_9PSEU</name>
<keyword evidence="3" id="KW-0732">Signal</keyword>
<dbReference type="Proteomes" id="UP001500689">
    <property type="component" value="Unassembled WGS sequence"/>
</dbReference>
<evidence type="ECO:0000256" key="1">
    <source>
        <dbReference type="ARBA" id="ARBA00007664"/>
    </source>
</evidence>
<dbReference type="InterPro" id="IPR043504">
    <property type="entry name" value="Peptidase_S1_PA_chymotrypsin"/>
</dbReference>
<dbReference type="Pfam" id="PF00089">
    <property type="entry name" value="Trypsin"/>
    <property type="match status" value="1"/>
</dbReference>
<dbReference type="EMBL" id="BAAAZN010000003">
    <property type="protein sequence ID" value="GAA3535426.1"/>
    <property type="molecule type" value="Genomic_DNA"/>
</dbReference>
<feature type="domain" description="Peptidase S1" evidence="4">
    <location>
        <begin position="24"/>
        <end position="248"/>
    </location>
</feature>
<dbReference type="SUPFAM" id="SSF50494">
    <property type="entry name" value="Trypsin-like serine proteases"/>
    <property type="match status" value="1"/>
</dbReference>